<sequence>MSLDKAVERGNESSAPISTAVAAVTNGNGNGTGAAPSNASYRLRLNPNQDHKADNYDDLGMEFTPLLFSSLERYLPPNLLNASRDTKYKYMRNILRRYSTEGERTRDQKHREYRQKIISNYQPLYRELYTLNPSSFFVQSFWKAFSANDKNRDESIRSIMSEPAPGVYTFDMLQPSFCDMLLSEVENFEKWVHETKFRIMRPNTMNKYGAVLDDFGMESMLEKLMEEFIRHISKIFFLDVGGYSLDSHHGFVVEYGMDRDVELGFHVDDSEVTLNVCLGKNFTGGELFFRGVRCEKHVNTETHPEEIYDHAHLPGRAIIHRGRHRHGARATTSGQRMNLLLWCRSSVFRELRKHQKEYLNWCAECRREKQARLQQSVTAKKMELLVSQGDGGDFNPR</sequence>
<evidence type="ECO:0000313" key="8">
    <source>
        <dbReference type="EMBL" id="CAI9278551.1"/>
    </source>
</evidence>
<feature type="domain" description="Fe2OG dioxygenase" evidence="7">
    <location>
        <begin position="246"/>
        <end position="345"/>
    </location>
</feature>
<comment type="cofactor">
    <cofactor evidence="1">
        <name>L-ascorbate</name>
        <dbReference type="ChEBI" id="CHEBI:38290"/>
    </cofactor>
</comment>
<dbReference type="Pfam" id="PF25238">
    <property type="entry name" value="OGFOD2-like"/>
    <property type="match status" value="1"/>
</dbReference>
<name>A0AA35YR20_LACSI</name>
<dbReference type="GO" id="GO:0031418">
    <property type="term" value="F:L-ascorbic acid binding"/>
    <property type="evidence" value="ECO:0007669"/>
    <property type="project" value="UniProtKB-KW"/>
</dbReference>
<dbReference type="SMART" id="SM00702">
    <property type="entry name" value="P4Hc"/>
    <property type="match status" value="1"/>
</dbReference>
<dbReference type="PANTHER" id="PTHR24014">
    <property type="entry name" value="2-OXOGLUTARATE AND IRON-DEPENDENT OXYGENASE DOMAIN-CONTAINING PROTEIN 2"/>
    <property type="match status" value="1"/>
</dbReference>
<keyword evidence="6" id="KW-0408">Iron</keyword>
<dbReference type="Gene3D" id="2.60.120.620">
    <property type="entry name" value="q2cbj1_9rhob like domain"/>
    <property type="match status" value="1"/>
</dbReference>
<evidence type="ECO:0000259" key="7">
    <source>
        <dbReference type="PROSITE" id="PS51471"/>
    </source>
</evidence>
<evidence type="ECO:0000256" key="1">
    <source>
        <dbReference type="ARBA" id="ARBA00001961"/>
    </source>
</evidence>
<dbReference type="Proteomes" id="UP001177003">
    <property type="component" value="Chromosome 4"/>
</dbReference>
<keyword evidence="4" id="KW-0223">Dioxygenase</keyword>
<proteinExistence type="predicted"/>
<evidence type="ECO:0000256" key="3">
    <source>
        <dbReference type="ARBA" id="ARBA00022896"/>
    </source>
</evidence>
<evidence type="ECO:0000256" key="5">
    <source>
        <dbReference type="ARBA" id="ARBA00023002"/>
    </source>
</evidence>
<organism evidence="8 9">
    <name type="scientific">Lactuca saligna</name>
    <name type="common">Willowleaf lettuce</name>
    <dbReference type="NCBI Taxonomy" id="75948"/>
    <lineage>
        <taxon>Eukaryota</taxon>
        <taxon>Viridiplantae</taxon>
        <taxon>Streptophyta</taxon>
        <taxon>Embryophyta</taxon>
        <taxon>Tracheophyta</taxon>
        <taxon>Spermatophyta</taxon>
        <taxon>Magnoliopsida</taxon>
        <taxon>eudicotyledons</taxon>
        <taxon>Gunneridae</taxon>
        <taxon>Pentapetalae</taxon>
        <taxon>asterids</taxon>
        <taxon>campanulids</taxon>
        <taxon>Asterales</taxon>
        <taxon>Asteraceae</taxon>
        <taxon>Cichorioideae</taxon>
        <taxon>Cichorieae</taxon>
        <taxon>Lactucinae</taxon>
        <taxon>Lactuca</taxon>
    </lineage>
</organism>
<dbReference type="GO" id="GO:0051213">
    <property type="term" value="F:dioxygenase activity"/>
    <property type="evidence" value="ECO:0007669"/>
    <property type="project" value="UniProtKB-KW"/>
</dbReference>
<evidence type="ECO:0000256" key="4">
    <source>
        <dbReference type="ARBA" id="ARBA00022964"/>
    </source>
</evidence>
<dbReference type="PROSITE" id="PS51471">
    <property type="entry name" value="FE2OG_OXY"/>
    <property type="match status" value="1"/>
</dbReference>
<evidence type="ECO:0000256" key="2">
    <source>
        <dbReference type="ARBA" id="ARBA00022723"/>
    </source>
</evidence>
<keyword evidence="9" id="KW-1185">Reference proteome</keyword>
<reference evidence="8" key="1">
    <citation type="submission" date="2023-04" db="EMBL/GenBank/DDBJ databases">
        <authorList>
            <person name="Vijverberg K."/>
            <person name="Xiong W."/>
            <person name="Schranz E."/>
        </authorList>
    </citation>
    <scope>NUCLEOTIDE SEQUENCE</scope>
</reference>
<gene>
    <name evidence="8" type="ORF">LSALG_LOCUS18410</name>
</gene>
<keyword evidence="3" id="KW-0847">Vitamin C</keyword>
<dbReference type="AlphaFoldDB" id="A0AA35YR20"/>
<dbReference type="EMBL" id="OX465080">
    <property type="protein sequence ID" value="CAI9278551.1"/>
    <property type="molecule type" value="Genomic_DNA"/>
</dbReference>
<keyword evidence="5" id="KW-0560">Oxidoreductase</keyword>
<dbReference type="InterPro" id="IPR005123">
    <property type="entry name" value="Oxoglu/Fe-dep_dioxygenase_dom"/>
</dbReference>
<keyword evidence="2" id="KW-0479">Metal-binding</keyword>
<dbReference type="GO" id="GO:0016705">
    <property type="term" value="F:oxidoreductase activity, acting on paired donors, with incorporation or reduction of molecular oxygen"/>
    <property type="evidence" value="ECO:0007669"/>
    <property type="project" value="InterPro"/>
</dbReference>
<dbReference type="GO" id="GO:0005506">
    <property type="term" value="F:iron ion binding"/>
    <property type="evidence" value="ECO:0007669"/>
    <property type="project" value="InterPro"/>
</dbReference>
<dbReference type="InterPro" id="IPR006620">
    <property type="entry name" value="Pro_4_hyd_alph"/>
</dbReference>
<protein>
    <recommendedName>
        <fullName evidence="7">Fe2OG dioxygenase domain-containing protein</fullName>
    </recommendedName>
</protein>
<dbReference type="PANTHER" id="PTHR24014:SF4">
    <property type="entry name" value="2-OXOGLUTARATE AND IRON-DEPENDENT OXYGENASE DOMAIN-CONTAINING PROTEIN 2"/>
    <property type="match status" value="1"/>
</dbReference>
<evidence type="ECO:0000256" key="6">
    <source>
        <dbReference type="ARBA" id="ARBA00023004"/>
    </source>
</evidence>
<accession>A0AA35YR20</accession>
<evidence type="ECO:0000313" key="9">
    <source>
        <dbReference type="Proteomes" id="UP001177003"/>
    </source>
</evidence>